<name>A0A2V0PBX6_9CHLO</name>
<keyword evidence="1" id="KW-1133">Transmembrane helix</keyword>
<keyword evidence="1" id="KW-0472">Membrane</keyword>
<evidence type="ECO:0000256" key="1">
    <source>
        <dbReference type="SAM" id="Phobius"/>
    </source>
</evidence>
<gene>
    <name evidence="2" type="ORF">Rsub_07808</name>
</gene>
<accession>A0A2V0PBX6</accession>
<dbReference type="InParanoid" id="A0A2V0PBX6"/>
<dbReference type="Proteomes" id="UP000247498">
    <property type="component" value="Unassembled WGS sequence"/>
</dbReference>
<dbReference type="AlphaFoldDB" id="A0A2V0PBX6"/>
<evidence type="ECO:0000313" key="3">
    <source>
        <dbReference type="Proteomes" id="UP000247498"/>
    </source>
</evidence>
<keyword evidence="1" id="KW-0812">Transmembrane</keyword>
<keyword evidence="3" id="KW-1185">Reference proteome</keyword>
<dbReference type="EMBL" id="BDRX01000063">
    <property type="protein sequence ID" value="GBF95380.1"/>
    <property type="molecule type" value="Genomic_DNA"/>
</dbReference>
<comment type="caution">
    <text evidence="2">The sequence shown here is derived from an EMBL/GenBank/DDBJ whole genome shotgun (WGS) entry which is preliminary data.</text>
</comment>
<reference evidence="2 3" key="1">
    <citation type="journal article" date="2018" name="Sci. Rep.">
        <title>Raphidocelis subcapitata (=Pseudokirchneriella subcapitata) provides an insight into genome evolution and environmental adaptations in the Sphaeropleales.</title>
        <authorList>
            <person name="Suzuki S."/>
            <person name="Yamaguchi H."/>
            <person name="Nakajima N."/>
            <person name="Kawachi M."/>
        </authorList>
    </citation>
    <scope>NUCLEOTIDE SEQUENCE [LARGE SCALE GENOMIC DNA]</scope>
    <source>
        <strain evidence="2 3">NIES-35</strain>
    </source>
</reference>
<protein>
    <submittedName>
        <fullName evidence="2">Uncharacterized protein</fullName>
    </submittedName>
</protein>
<feature type="transmembrane region" description="Helical" evidence="1">
    <location>
        <begin position="49"/>
        <end position="68"/>
    </location>
</feature>
<evidence type="ECO:0000313" key="2">
    <source>
        <dbReference type="EMBL" id="GBF95380.1"/>
    </source>
</evidence>
<proteinExistence type="predicted"/>
<organism evidence="2 3">
    <name type="scientific">Raphidocelis subcapitata</name>
    <dbReference type="NCBI Taxonomy" id="307507"/>
    <lineage>
        <taxon>Eukaryota</taxon>
        <taxon>Viridiplantae</taxon>
        <taxon>Chlorophyta</taxon>
        <taxon>core chlorophytes</taxon>
        <taxon>Chlorophyceae</taxon>
        <taxon>CS clade</taxon>
        <taxon>Sphaeropleales</taxon>
        <taxon>Selenastraceae</taxon>
        <taxon>Raphidocelis</taxon>
    </lineage>
</organism>
<sequence>MGRAQEVRQRAVGHERYVAQRRTGRAPTRSEVAREADALRAARLPRRTAVAVVVVAALFCASCLYWIVVGLMPSAAPTA</sequence>